<dbReference type="InterPro" id="IPR005018">
    <property type="entry name" value="DOMON_domain"/>
</dbReference>
<feature type="domain" description="Cytochrome b561" evidence="10">
    <location>
        <begin position="245"/>
        <end position="462"/>
    </location>
</feature>
<accession>A0A835Y982</accession>
<name>A0A835Y982_9CHLO</name>
<dbReference type="CDD" id="cd08760">
    <property type="entry name" value="Cyt_b561_FRRS1_like"/>
    <property type="match status" value="1"/>
</dbReference>
<evidence type="ECO:0000256" key="8">
    <source>
        <dbReference type="SAM" id="MobiDB-lite"/>
    </source>
</evidence>
<feature type="transmembrane region" description="Helical" evidence="9">
    <location>
        <begin position="368"/>
        <end position="386"/>
    </location>
</feature>
<keyword evidence="4" id="KW-0732">Signal</keyword>
<dbReference type="SMART" id="SM00665">
    <property type="entry name" value="B561"/>
    <property type="match status" value="1"/>
</dbReference>
<dbReference type="Pfam" id="PF03188">
    <property type="entry name" value="Cytochrom_B561"/>
    <property type="match status" value="1"/>
</dbReference>
<gene>
    <name evidence="11" type="ORF">HYH03_007234</name>
</gene>
<evidence type="ECO:0000256" key="5">
    <source>
        <dbReference type="ARBA" id="ARBA00022982"/>
    </source>
</evidence>
<evidence type="ECO:0000259" key="10">
    <source>
        <dbReference type="PROSITE" id="PS50939"/>
    </source>
</evidence>
<dbReference type="Gene3D" id="1.20.120.1770">
    <property type="match status" value="1"/>
</dbReference>
<evidence type="ECO:0000256" key="9">
    <source>
        <dbReference type="SAM" id="Phobius"/>
    </source>
</evidence>
<comment type="caution">
    <text evidence="11">The sequence shown here is derived from an EMBL/GenBank/DDBJ whole genome shotgun (WGS) entry which is preliminary data.</text>
</comment>
<feature type="transmembrane region" description="Helical" evidence="9">
    <location>
        <begin position="278"/>
        <end position="299"/>
    </location>
</feature>
<feature type="transmembrane region" description="Helical" evidence="9">
    <location>
        <begin position="432"/>
        <end position="456"/>
    </location>
</feature>
<evidence type="ECO:0000256" key="2">
    <source>
        <dbReference type="ARBA" id="ARBA00022448"/>
    </source>
</evidence>
<keyword evidence="3 9" id="KW-0812">Transmembrane</keyword>
<feature type="transmembrane region" description="Helical" evidence="9">
    <location>
        <begin position="406"/>
        <end position="425"/>
    </location>
</feature>
<feature type="compositionally biased region" description="Low complexity" evidence="8">
    <location>
        <begin position="142"/>
        <end position="167"/>
    </location>
</feature>
<keyword evidence="5" id="KW-0249">Electron transport</keyword>
<feature type="region of interest" description="Disordered" evidence="8">
    <location>
        <begin position="142"/>
        <end position="216"/>
    </location>
</feature>
<dbReference type="PANTHER" id="PTHR23130:SF171">
    <property type="entry name" value="OS01G0895300 PROTEIN"/>
    <property type="match status" value="1"/>
</dbReference>
<keyword evidence="7 9" id="KW-0472">Membrane</keyword>
<dbReference type="OrthoDB" id="544907at2759"/>
<dbReference type="EMBL" id="JAEHOE010000029">
    <property type="protein sequence ID" value="KAG2494720.1"/>
    <property type="molecule type" value="Genomic_DNA"/>
</dbReference>
<feature type="region of interest" description="Disordered" evidence="8">
    <location>
        <begin position="502"/>
        <end position="522"/>
    </location>
</feature>
<evidence type="ECO:0000313" key="11">
    <source>
        <dbReference type="EMBL" id="KAG2494720.1"/>
    </source>
</evidence>
<sequence length="1109" mass="114661">MRPAAACASSSLGYECSRPLRQGAILHWTAGGSAPPANGCTGSSGATSVTSVAASKLLHLALESPLPGYAAVGVAARAGAMDGAAAVIGRVLGGEGVVETYELDGYDLGAMASPWALASGVLSTSSGGTVLCFTVDITGSSSAPDASAASPSPASTSSPSSPSAAASGVVVPSNPGNWSDGGDEEDDNDGEDGEDEAPPGGGRGHHDGGGRGGGRNLRRRRSLIATGAGGGPILNIADLQLVWAVHDSPGLETHAFAGAVWVNAVTGESAAVDGDRRMYMLVHGILMSLAWGLLLPMGVLTARHRWALGGAKFRPGAPPEACCAKDAWFYMHVSCQLLGLATFVTGFVIAVLKLKIQGVKGAAGAHRIIGYAVAGLAGLQFLASFVRPDPGSKHRPAWNFVHHNLGRVTTLASWAALYLGIYLGHTTYAQPLLAWLLPSVITLGLLLLADICLSLYHTAVVARRNAFSDVEAAAVGDAGQAPPPAIGMPAAAYVVVPPPPQAPGSSAAGGGPAGACKDRGAEAAGNMGGSGYDSMTSSSWEASPGGSGHYPAQVIDNFYTWNVNYPNSQTIQAATWSDAKAKCEARAAGPPPAVTFPASAPFPFPASIPARAVTPGAALPAACATHTATISVHLWPERNVLVAKLDSSEATAWRDMQFGAGRNQTLAFEEVEGAAVTTYGSGYLDLTSTAGVMTSDLGNWSTDPTSAFTIVVIQSLKTQSVDWNANYLVAELSCSAAPSTSGFLFGTREAYISGPHSWQNAFHTSNPVPVEQGFTLHAFARKQGGTEGAYYYAGASGGIALREAFRDQPRIAVGADSLTVGTSLCMGSAKSRTLLGAVLLYNRALSPTDLKRVYEAYAPRFNWTRGGSMRRNAINSTFGTNSAAADFTTCFSRPNYGNYYCIKNWDIKGTNIQMSTPMDKSTCLGTCDTDPLCQFAGVAIGGLADCVTRKNIFGGINGATQLQTSLGPAFETCIKAKVYPRAVECGKWTKGGPGETRLQRDCDGDGIMDAVLFDTTGARGVALSSKGCSTDDADTGYPNAPESACPIVLSNLCPQPPSNWCPGGKVIQIDCDGDGAKDLACLLRDDRRSLRVIRSGLGCFPGQYIFLVK</sequence>
<evidence type="ECO:0000256" key="3">
    <source>
        <dbReference type="ARBA" id="ARBA00022692"/>
    </source>
</evidence>
<feature type="transmembrane region" description="Helical" evidence="9">
    <location>
        <begin position="337"/>
        <end position="356"/>
    </location>
</feature>
<evidence type="ECO:0000256" key="1">
    <source>
        <dbReference type="ARBA" id="ARBA00004370"/>
    </source>
</evidence>
<proteinExistence type="predicted"/>
<keyword evidence="2" id="KW-0813">Transport</keyword>
<dbReference type="Proteomes" id="UP000612055">
    <property type="component" value="Unassembled WGS sequence"/>
</dbReference>
<evidence type="ECO:0000256" key="4">
    <source>
        <dbReference type="ARBA" id="ARBA00022729"/>
    </source>
</evidence>
<feature type="compositionally biased region" description="Acidic residues" evidence="8">
    <location>
        <begin position="181"/>
        <end position="197"/>
    </location>
</feature>
<dbReference type="PANTHER" id="PTHR23130">
    <property type="entry name" value="CYTOCHROME B561 AND DOMON DOMAIN-CONTAINING PROTEIN"/>
    <property type="match status" value="1"/>
</dbReference>
<evidence type="ECO:0000313" key="12">
    <source>
        <dbReference type="Proteomes" id="UP000612055"/>
    </source>
</evidence>
<protein>
    <recommendedName>
        <fullName evidence="10">Cytochrome b561 domain-containing protein</fullName>
    </recommendedName>
</protein>
<dbReference type="SMART" id="SM00664">
    <property type="entry name" value="DoH"/>
    <property type="match status" value="1"/>
</dbReference>
<dbReference type="GO" id="GO:0016020">
    <property type="term" value="C:membrane"/>
    <property type="evidence" value="ECO:0007669"/>
    <property type="project" value="UniProtKB-SubCell"/>
</dbReference>
<organism evidence="11 12">
    <name type="scientific">Edaphochlamys debaryana</name>
    <dbReference type="NCBI Taxonomy" id="47281"/>
    <lineage>
        <taxon>Eukaryota</taxon>
        <taxon>Viridiplantae</taxon>
        <taxon>Chlorophyta</taxon>
        <taxon>core chlorophytes</taxon>
        <taxon>Chlorophyceae</taxon>
        <taxon>CS clade</taxon>
        <taxon>Chlamydomonadales</taxon>
        <taxon>Chlamydomonadales incertae sedis</taxon>
        <taxon>Edaphochlamys</taxon>
    </lineage>
</organism>
<dbReference type="InterPro" id="IPR006593">
    <property type="entry name" value="Cyt_b561/ferric_Rdtase_TM"/>
</dbReference>
<keyword evidence="6 9" id="KW-1133">Transmembrane helix</keyword>
<reference evidence="11" key="1">
    <citation type="journal article" date="2020" name="bioRxiv">
        <title>Comparative genomics of Chlamydomonas.</title>
        <authorList>
            <person name="Craig R.J."/>
            <person name="Hasan A.R."/>
            <person name="Ness R.W."/>
            <person name="Keightley P.D."/>
        </authorList>
    </citation>
    <scope>NUCLEOTIDE SEQUENCE</scope>
    <source>
        <strain evidence="11">CCAP 11/70</strain>
    </source>
</reference>
<comment type="subcellular location">
    <subcellularLocation>
        <location evidence="1">Membrane</location>
    </subcellularLocation>
</comment>
<keyword evidence="12" id="KW-1185">Reference proteome</keyword>
<evidence type="ECO:0000256" key="7">
    <source>
        <dbReference type="ARBA" id="ARBA00023136"/>
    </source>
</evidence>
<dbReference type="PROSITE" id="PS50939">
    <property type="entry name" value="CYTOCHROME_B561"/>
    <property type="match status" value="1"/>
</dbReference>
<dbReference type="AlphaFoldDB" id="A0A835Y982"/>
<evidence type="ECO:0000256" key="6">
    <source>
        <dbReference type="ARBA" id="ARBA00022989"/>
    </source>
</evidence>